<protein>
    <submittedName>
        <fullName evidence="2">Uncharacterized protein</fullName>
    </submittedName>
</protein>
<dbReference type="GO" id="GO:0005829">
    <property type="term" value="C:cytosol"/>
    <property type="evidence" value="ECO:0007669"/>
    <property type="project" value="TreeGrafter"/>
</dbReference>
<feature type="compositionally biased region" description="Low complexity" evidence="1">
    <location>
        <begin position="16"/>
        <end position="25"/>
    </location>
</feature>
<dbReference type="PANTHER" id="PTHR13563">
    <property type="entry name" value="TRNA (GUANINE-9-) METHYLTRANSFERASE"/>
    <property type="match status" value="1"/>
</dbReference>
<evidence type="ECO:0000256" key="1">
    <source>
        <dbReference type="SAM" id="MobiDB-lite"/>
    </source>
</evidence>
<dbReference type="GO" id="GO:0005654">
    <property type="term" value="C:nucleoplasm"/>
    <property type="evidence" value="ECO:0007669"/>
    <property type="project" value="TreeGrafter"/>
</dbReference>
<proteinExistence type="predicted"/>
<feature type="compositionally biased region" description="Basic and acidic residues" evidence="1">
    <location>
        <begin position="153"/>
        <end position="168"/>
    </location>
</feature>
<name>A0A553Q397_9TELE</name>
<dbReference type="AlphaFoldDB" id="A0A553Q397"/>
<dbReference type="GO" id="GO:0002939">
    <property type="term" value="P:tRNA N1-guanine methylation"/>
    <property type="evidence" value="ECO:0007669"/>
    <property type="project" value="TreeGrafter"/>
</dbReference>
<feature type="region of interest" description="Disordered" evidence="1">
    <location>
        <begin position="1"/>
        <end position="93"/>
    </location>
</feature>
<keyword evidence="3" id="KW-1185">Reference proteome</keyword>
<gene>
    <name evidence="2" type="ORF">DNTS_025481</name>
</gene>
<dbReference type="STRING" id="623744.A0A553Q397"/>
<dbReference type="Proteomes" id="UP000316079">
    <property type="component" value="Unassembled WGS sequence"/>
</dbReference>
<evidence type="ECO:0000313" key="3">
    <source>
        <dbReference type="Proteomes" id="UP000316079"/>
    </source>
</evidence>
<reference evidence="2 3" key="1">
    <citation type="journal article" date="2019" name="Sci. Data">
        <title>Hybrid genome assembly and annotation of Danionella translucida.</title>
        <authorList>
            <person name="Kadobianskyi M."/>
            <person name="Schulze L."/>
            <person name="Schuelke M."/>
            <person name="Judkewitz B."/>
        </authorList>
    </citation>
    <scope>NUCLEOTIDE SEQUENCE [LARGE SCALE GENOMIC DNA]</scope>
    <source>
        <strain evidence="2 3">Bolton</strain>
    </source>
</reference>
<dbReference type="GO" id="GO:0000049">
    <property type="term" value="F:tRNA binding"/>
    <property type="evidence" value="ECO:0007669"/>
    <property type="project" value="TreeGrafter"/>
</dbReference>
<accession>A0A553Q397</accession>
<comment type="caution">
    <text evidence="2">The sequence shown here is derived from an EMBL/GenBank/DDBJ whole genome shotgun (WGS) entry which is preliminary data.</text>
</comment>
<dbReference type="EMBL" id="SRMA01026411">
    <property type="protein sequence ID" value="TRY84398.1"/>
    <property type="molecule type" value="Genomic_DNA"/>
</dbReference>
<feature type="region of interest" description="Disordered" evidence="1">
    <location>
        <begin position="153"/>
        <end position="176"/>
    </location>
</feature>
<dbReference type="PANTHER" id="PTHR13563:SF13">
    <property type="entry name" value="TRNA METHYLTRANSFERASE 10 HOMOLOG A"/>
    <property type="match status" value="1"/>
</dbReference>
<dbReference type="InterPro" id="IPR007356">
    <property type="entry name" value="tRNA_m1G_MeTrfase_euk"/>
</dbReference>
<sequence length="176" mass="20464">MADEAAVCESSDDCTNNENEAANNEIKTAQTGETETLSKRQRKRLLKNQQWEETRELRKQKRKERKQQRKLDRQAQTDEGVEWTAKKRLRQSAEPSSLRLVIDCSFDGLMVLKICVSRQEEAVNHRVYTPMLKAFKPQTKRVNPSVPLYSSSKEVEEMGKKTRQKEKIWGSIRHTG</sequence>
<feature type="compositionally biased region" description="Polar residues" evidence="1">
    <location>
        <begin position="26"/>
        <end position="35"/>
    </location>
</feature>
<feature type="non-terminal residue" evidence="2">
    <location>
        <position position="176"/>
    </location>
</feature>
<organism evidence="2 3">
    <name type="scientific">Danionella cerebrum</name>
    <dbReference type="NCBI Taxonomy" id="2873325"/>
    <lineage>
        <taxon>Eukaryota</taxon>
        <taxon>Metazoa</taxon>
        <taxon>Chordata</taxon>
        <taxon>Craniata</taxon>
        <taxon>Vertebrata</taxon>
        <taxon>Euteleostomi</taxon>
        <taxon>Actinopterygii</taxon>
        <taxon>Neopterygii</taxon>
        <taxon>Teleostei</taxon>
        <taxon>Ostariophysi</taxon>
        <taxon>Cypriniformes</taxon>
        <taxon>Danionidae</taxon>
        <taxon>Danioninae</taxon>
        <taxon>Danionella</taxon>
    </lineage>
</organism>
<feature type="compositionally biased region" description="Basic residues" evidence="1">
    <location>
        <begin position="58"/>
        <end position="68"/>
    </location>
</feature>
<dbReference type="OrthoDB" id="278300at2759"/>
<evidence type="ECO:0000313" key="2">
    <source>
        <dbReference type="EMBL" id="TRY84398.1"/>
    </source>
</evidence>